<accession>A0ABY8B4Q1</accession>
<feature type="signal peptide" evidence="1">
    <location>
        <begin position="1"/>
        <end position="23"/>
    </location>
</feature>
<gene>
    <name evidence="2" type="ORF">OE059_03345</name>
</gene>
<keyword evidence="3" id="KW-1185">Reference proteome</keyword>
<name>A0ABY8B4Q1_9BACL</name>
<keyword evidence="1" id="KW-0732">Signal</keyword>
<reference evidence="2 3" key="1">
    <citation type="submission" date="2022-10" db="EMBL/GenBank/DDBJ databases">
        <title>Complete genome sequence of Exiguobacterium profundum TSS-3 isolated from an extremely saline-alkaline spring located in Ixtapa, Chiapas-Mexico.</title>
        <authorList>
            <person name="Rincon-Rosales R."/>
            <person name="Rogel M.A."/>
            <person name="Rincon-Molina C.I."/>
            <person name="Guerrero G."/>
            <person name="Manzano-Gomez L.A."/>
            <person name="Lopez-Lopez A."/>
            <person name="Rincon Molina F.A."/>
            <person name="Martinez-Romero E."/>
        </authorList>
    </citation>
    <scope>NUCLEOTIDE SEQUENCE [LARGE SCALE GENOMIC DNA]</scope>
    <source>
        <strain evidence="2 3">TSS-3</strain>
    </source>
</reference>
<protein>
    <recommendedName>
        <fullName evidence="4">SH3 domain-containing protein</fullName>
    </recommendedName>
</protein>
<proteinExistence type="predicted"/>
<evidence type="ECO:0008006" key="4">
    <source>
        <dbReference type="Google" id="ProtNLM"/>
    </source>
</evidence>
<evidence type="ECO:0000313" key="3">
    <source>
        <dbReference type="Proteomes" id="UP001219957"/>
    </source>
</evidence>
<dbReference type="EMBL" id="CP109617">
    <property type="protein sequence ID" value="WED55907.1"/>
    <property type="molecule type" value="Genomic_DNA"/>
</dbReference>
<sequence length="603" mass="66992">MYKKLLGFSLLFVVLFGMQSVEAASPSYKTVQSTPLKASTQKGAKTLMTVKTNTKVALLSKTNSWAHVQIGKTKGYLSMRSVMPLETPIASYDMNEVMSYKGTDIVSISGVSYKIDPALKPFFQKNGTALKSMLVVPKTKDRTLIGWKQLSFFPLGQPASSLVIDKAAASRIDSLYIPWNPMSPNFTLTTAGPLRQVVANAHAHDPAIDGEVQKLTLNGQIEQLHTAGEVQIAGKGTIERWDISKDTEYSYEIPIRYTGEVGFLNIRNTDVVVRGTSTLKVRTVAAPTKTHVLGGKNGVIGSIKPSKTIRGKKMGKAELAIDKMFSNVNEASVTATLDTLNIPYTTARVGDYVTALRQNEAAGPSKRLVNSATDLKDIVRLVDAVMTTKQMTPAYVHTSDSQLKIQTFHDHVDNAYYYNQYTRAVTAMVADGTLQSIRFKRPLIEKKEWYISQEKDQTFVYDFPVGSIRLVTIDGNTTRSLVMETKAFERPNYPESRIELVSINDKPLSAYQQEPPAFEAKVIESGYRTYVAIRSSDKEWLRNTHFFSVDVNANYRDGGPVSMDKVNLGGWKSSETVIFEMHGAKRLNNLTIRSFGYKDAVYK</sequence>
<feature type="chain" id="PRO_5047509755" description="SH3 domain-containing protein" evidence="1">
    <location>
        <begin position="24"/>
        <end position="603"/>
    </location>
</feature>
<dbReference type="RefSeq" id="WP_078147460.1">
    <property type="nucleotide sequence ID" value="NZ_CP109617.1"/>
</dbReference>
<evidence type="ECO:0000256" key="1">
    <source>
        <dbReference type="SAM" id="SignalP"/>
    </source>
</evidence>
<evidence type="ECO:0000313" key="2">
    <source>
        <dbReference type="EMBL" id="WED55907.1"/>
    </source>
</evidence>
<dbReference type="Proteomes" id="UP001219957">
    <property type="component" value="Chromosome"/>
</dbReference>
<organism evidence="2 3">
    <name type="scientific">Exiguobacterium profundum</name>
    <dbReference type="NCBI Taxonomy" id="307643"/>
    <lineage>
        <taxon>Bacteria</taxon>
        <taxon>Bacillati</taxon>
        <taxon>Bacillota</taxon>
        <taxon>Bacilli</taxon>
        <taxon>Bacillales</taxon>
        <taxon>Bacillales Family XII. Incertae Sedis</taxon>
        <taxon>Exiguobacterium</taxon>
    </lineage>
</organism>